<dbReference type="EMBL" id="CP024870">
    <property type="protein sequence ID" value="ATX71487.1"/>
    <property type="molecule type" value="Genomic_DNA"/>
</dbReference>
<dbReference type="GO" id="GO:0008233">
    <property type="term" value="F:peptidase activity"/>
    <property type="evidence" value="ECO:0007669"/>
    <property type="project" value="UniProtKB-KW"/>
</dbReference>
<evidence type="ECO:0000259" key="1">
    <source>
        <dbReference type="Pfam" id="PF00814"/>
    </source>
</evidence>
<protein>
    <submittedName>
        <fullName evidence="2">Glycoprotease</fullName>
    </submittedName>
</protein>
<dbReference type="OrthoDB" id="9784166at2"/>
<dbReference type="RefSeq" id="WP_100255019.1">
    <property type="nucleotide sequence ID" value="NZ_CP015819.1"/>
</dbReference>
<dbReference type="GO" id="GO:0006508">
    <property type="term" value="P:proteolysis"/>
    <property type="evidence" value="ECO:0007669"/>
    <property type="project" value="UniProtKB-KW"/>
</dbReference>
<dbReference type="Gene3D" id="3.30.420.200">
    <property type="match status" value="1"/>
</dbReference>
<evidence type="ECO:0000313" key="2">
    <source>
        <dbReference type="EMBL" id="ATX71487.1"/>
    </source>
</evidence>
<gene>
    <name evidence="2" type="ORF">SCLAR_v1c11870</name>
</gene>
<dbReference type="NCBIfam" id="TIGR03725">
    <property type="entry name" value="T6A_YeaZ"/>
    <property type="match status" value="1"/>
</dbReference>
<sequence>MNLFIDTTNGCLVLVLENNNQVIDTKIIKDLIKISDVSVEEVKTLLTKNHLTIKDIHKLYVTLGPGSYTGVRVGVSIVKTLKAIDDCFEVYTISSLHYQAGLKNAISLLDAKGQKYYLGIYENGKNIICDQVILEEYIEDFTEQFSTFEILKDYQELDFVNNYLDLKSEFQLQTNINDIEPIYIKSYV</sequence>
<dbReference type="GO" id="GO:0002949">
    <property type="term" value="P:tRNA threonylcarbamoyladenosine modification"/>
    <property type="evidence" value="ECO:0007669"/>
    <property type="project" value="InterPro"/>
</dbReference>
<dbReference type="Pfam" id="PF00814">
    <property type="entry name" value="TsaD"/>
    <property type="match status" value="1"/>
</dbReference>
<name>A0A1Y0L354_9MOLU</name>
<dbReference type="AlphaFoldDB" id="A0A1Y0L354"/>
<keyword evidence="2" id="KW-0645">Protease</keyword>
<dbReference type="Proteomes" id="UP000231179">
    <property type="component" value="Chromosome"/>
</dbReference>
<dbReference type="SUPFAM" id="SSF53067">
    <property type="entry name" value="Actin-like ATPase domain"/>
    <property type="match status" value="1"/>
</dbReference>
<dbReference type="KEGG" id="scla:SCLARK_001691"/>
<dbReference type="InterPro" id="IPR043129">
    <property type="entry name" value="ATPase_NBD"/>
</dbReference>
<reference evidence="2 3" key="1">
    <citation type="submission" date="2017-11" db="EMBL/GenBank/DDBJ databases">
        <title>Complete genome sequence of Spiroplasma clarkii CN-5 (DSM 19994).</title>
        <authorList>
            <person name="Tsai Y.-M."/>
            <person name="Chang A."/>
            <person name="Lo W.-S."/>
            <person name="Kuo C.-H."/>
        </authorList>
    </citation>
    <scope>NUCLEOTIDE SEQUENCE [LARGE SCALE GENOMIC DNA]</scope>
    <source>
        <strain evidence="2 3">CN-5</strain>
    </source>
</reference>
<evidence type="ECO:0000313" key="3">
    <source>
        <dbReference type="Proteomes" id="UP000231179"/>
    </source>
</evidence>
<organism evidence="2 3">
    <name type="scientific">Spiroplasma clarkii</name>
    <dbReference type="NCBI Taxonomy" id="2139"/>
    <lineage>
        <taxon>Bacteria</taxon>
        <taxon>Bacillati</taxon>
        <taxon>Mycoplasmatota</taxon>
        <taxon>Mollicutes</taxon>
        <taxon>Entomoplasmatales</taxon>
        <taxon>Spiroplasmataceae</taxon>
        <taxon>Spiroplasma</taxon>
    </lineage>
</organism>
<dbReference type="InterPro" id="IPR022496">
    <property type="entry name" value="T6A_TsaB"/>
</dbReference>
<proteinExistence type="predicted"/>
<keyword evidence="3" id="KW-1185">Reference proteome</keyword>
<dbReference type="Gene3D" id="3.30.420.40">
    <property type="match status" value="1"/>
</dbReference>
<keyword evidence="2" id="KW-0378">Hydrolase</keyword>
<accession>A0A1Y0L354</accession>
<dbReference type="InterPro" id="IPR000905">
    <property type="entry name" value="Gcp-like_dom"/>
</dbReference>
<feature type="domain" description="Gcp-like" evidence="1">
    <location>
        <begin position="41"/>
        <end position="136"/>
    </location>
</feature>